<sequence length="520" mass="56061">MSVPLAYYRSVLLFTTGLLKVILWDSLFAPASWAQSMETEQVLQTPNYPLELVLIGESDHKGAADTHEIRVQGVQLPLLYQAATPPQPTAEILLDRPSTQAADLLPETQDVEQTDGQIDTVASVQFADLSQAITIEEQFAQVQTAPADLQNDSFSFGFNTHLFDPTALRGSLRTRPARTPIKVTGLAAAVSLNQGLGNGNALNLVVEGGEHIVAFDLGFTSATDDPRRGFGVNLSSQQSWFPAFRGGDNDLDLPNGNTPWIDRLTGGVEVLLPLGSQIDSAIGVSYQRVTVRDELFTSKVFASDEDGNSLTIDDDGVDDYITLNFAALLDRRDDRTFPTNGFIARAGVDQGFKISGDELAYTRLSGSFIQYLPVNFIGFAPGPRTLILQLQAGTILGDVPPYEAFNIGGDHSVRGFDEGGVGTGSSFIQAAAEYRFPITSFAVFSRNIRLRGSLFVDYGTDLGTADEVIGRPAEVRDKPGDGFGFGIGLNAESPFGMGRLEFAISDDGDNQVIVTIGDRF</sequence>
<dbReference type="PANTHER" id="PTHR12815">
    <property type="entry name" value="SORTING AND ASSEMBLY MACHINERY SAMM50 PROTEIN FAMILY MEMBER"/>
    <property type="match status" value="1"/>
</dbReference>
<dbReference type="GO" id="GO:0019867">
    <property type="term" value="C:outer membrane"/>
    <property type="evidence" value="ECO:0007669"/>
    <property type="project" value="InterPro"/>
</dbReference>
<accession>A0A951UMN5</accession>
<evidence type="ECO:0000256" key="2">
    <source>
        <dbReference type="ARBA" id="ARBA00022452"/>
    </source>
</evidence>
<dbReference type="Gene3D" id="2.40.160.50">
    <property type="entry name" value="membrane protein fhac: a member of the omp85/tpsb transporter family"/>
    <property type="match status" value="1"/>
</dbReference>
<keyword evidence="3" id="KW-0812">Transmembrane</keyword>
<dbReference type="Pfam" id="PF01103">
    <property type="entry name" value="Omp85"/>
    <property type="match status" value="1"/>
</dbReference>
<evidence type="ECO:0000256" key="1">
    <source>
        <dbReference type="ARBA" id="ARBA00004370"/>
    </source>
</evidence>
<dbReference type="InterPro" id="IPR000184">
    <property type="entry name" value="Bac_surfAg_D15"/>
</dbReference>
<dbReference type="PANTHER" id="PTHR12815:SF18">
    <property type="entry name" value="SORTING AND ASSEMBLY MACHINERY COMPONENT 50 HOMOLOG"/>
    <property type="match status" value="1"/>
</dbReference>
<comment type="caution">
    <text evidence="6">The sequence shown here is derived from an EMBL/GenBank/DDBJ whole genome shotgun (WGS) entry which is preliminary data.</text>
</comment>
<feature type="domain" description="Bacterial surface antigen (D15)" evidence="5">
    <location>
        <begin position="196"/>
        <end position="520"/>
    </location>
</feature>
<protein>
    <submittedName>
        <fullName evidence="6">BamA/TamA family outer membrane protein</fullName>
    </submittedName>
</protein>
<evidence type="ECO:0000256" key="3">
    <source>
        <dbReference type="ARBA" id="ARBA00022692"/>
    </source>
</evidence>
<evidence type="ECO:0000313" key="6">
    <source>
        <dbReference type="EMBL" id="MBW4659856.1"/>
    </source>
</evidence>
<keyword evidence="2" id="KW-1134">Transmembrane beta strand</keyword>
<dbReference type="InterPro" id="IPR039910">
    <property type="entry name" value="D15-like"/>
</dbReference>
<keyword evidence="4" id="KW-0472">Membrane</keyword>
<comment type="subcellular location">
    <subcellularLocation>
        <location evidence="1">Membrane</location>
    </subcellularLocation>
</comment>
<reference evidence="6" key="1">
    <citation type="submission" date="2021-05" db="EMBL/GenBank/DDBJ databases">
        <authorList>
            <person name="Pietrasiak N."/>
            <person name="Ward R."/>
            <person name="Stajich J.E."/>
            <person name="Kurbessoian T."/>
        </authorList>
    </citation>
    <scope>NUCLEOTIDE SEQUENCE</scope>
    <source>
        <strain evidence="6">UHER 2000/2452</strain>
    </source>
</reference>
<gene>
    <name evidence="6" type="ORF">KME15_14365</name>
</gene>
<organism evidence="6 7">
    <name type="scientific">Drouetiella hepatica Uher 2000/2452</name>
    <dbReference type="NCBI Taxonomy" id="904376"/>
    <lineage>
        <taxon>Bacteria</taxon>
        <taxon>Bacillati</taxon>
        <taxon>Cyanobacteriota</taxon>
        <taxon>Cyanophyceae</taxon>
        <taxon>Oculatellales</taxon>
        <taxon>Oculatellaceae</taxon>
        <taxon>Drouetiella</taxon>
    </lineage>
</organism>
<evidence type="ECO:0000313" key="7">
    <source>
        <dbReference type="Proteomes" id="UP000757435"/>
    </source>
</evidence>
<evidence type="ECO:0000256" key="4">
    <source>
        <dbReference type="ARBA" id="ARBA00023136"/>
    </source>
</evidence>
<dbReference type="AlphaFoldDB" id="A0A951UMN5"/>
<proteinExistence type="predicted"/>
<name>A0A951UMN5_9CYAN</name>
<reference evidence="6" key="2">
    <citation type="journal article" date="2022" name="Microbiol. Resour. Announc.">
        <title>Metagenome Sequencing to Explore Phylogenomics of Terrestrial Cyanobacteria.</title>
        <authorList>
            <person name="Ward R.D."/>
            <person name="Stajich J.E."/>
            <person name="Johansen J.R."/>
            <person name="Huntemann M."/>
            <person name="Clum A."/>
            <person name="Foster B."/>
            <person name="Foster B."/>
            <person name="Roux S."/>
            <person name="Palaniappan K."/>
            <person name="Varghese N."/>
            <person name="Mukherjee S."/>
            <person name="Reddy T.B.K."/>
            <person name="Daum C."/>
            <person name="Copeland A."/>
            <person name="Chen I.A."/>
            <person name="Ivanova N.N."/>
            <person name="Kyrpides N.C."/>
            <person name="Shapiro N."/>
            <person name="Eloe-Fadrosh E.A."/>
            <person name="Pietrasiak N."/>
        </authorList>
    </citation>
    <scope>NUCLEOTIDE SEQUENCE</scope>
    <source>
        <strain evidence="6">UHER 2000/2452</strain>
    </source>
</reference>
<evidence type="ECO:0000259" key="5">
    <source>
        <dbReference type="Pfam" id="PF01103"/>
    </source>
</evidence>
<dbReference type="Proteomes" id="UP000757435">
    <property type="component" value="Unassembled WGS sequence"/>
</dbReference>
<dbReference type="EMBL" id="JAHHHD010000015">
    <property type="protein sequence ID" value="MBW4659856.1"/>
    <property type="molecule type" value="Genomic_DNA"/>
</dbReference>